<dbReference type="EMBL" id="MDYP01000054">
    <property type="protein sequence ID" value="OQE00293.1"/>
    <property type="molecule type" value="Genomic_DNA"/>
</dbReference>
<evidence type="ECO:0000313" key="1">
    <source>
        <dbReference type="EMBL" id="OQE00293.1"/>
    </source>
</evidence>
<reference evidence="2" key="1">
    <citation type="journal article" date="2017" name="Nat. Microbiol.">
        <title>Global analysis of biosynthetic gene clusters reveals vast potential of secondary metabolite production in Penicillium species.</title>
        <authorList>
            <person name="Nielsen J.C."/>
            <person name="Grijseels S."/>
            <person name="Prigent S."/>
            <person name="Ji B."/>
            <person name="Dainat J."/>
            <person name="Nielsen K.F."/>
            <person name="Frisvad J.C."/>
            <person name="Workman M."/>
            <person name="Nielsen J."/>
        </authorList>
    </citation>
    <scope>NUCLEOTIDE SEQUENCE [LARGE SCALE GENOMIC DNA]</scope>
    <source>
        <strain evidence="2">IBT 29486</strain>
    </source>
</reference>
<dbReference type="STRING" id="29845.A0A1V6RFW5"/>
<comment type="caution">
    <text evidence="1">The sequence shown here is derived from an EMBL/GenBank/DDBJ whole genome shotgun (WGS) entry which is preliminary data.</text>
</comment>
<dbReference type="Proteomes" id="UP000191518">
    <property type="component" value="Unassembled WGS sequence"/>
</dbReference>
<organism evidence="1 2">
    <name type="scientific">Penicillium vulpinum</name>
    <dbReference type="NCBI Taxonomy" id="29845"/>
    <lineage>
        <taxon>Eukaryota</taxon>
        <taxon>Fungi</taxon>
        <taxon>Dikarya</taxon>
        <taxon>Ascomycota</taxon>
        <taxon>Pezizomycotina</taxon>
        <taxon>Eurotiomycetes</taxon>
        <taxon>Eurotiomycetidae</taxon>
        <taxon>Eurotiales</taxon>
        <taxon>Aspergillaceae</taxon>
        <taxon>Penicillium</taxon>
    </lineage>
</organism>
<name>A0A1V6RFW5_9EURO</name>
<keyword evidence="2" id="KW-1185">Reference proteome</keyword>
<accession>A0A1V6RFW5</accession>
<evidence type="ECO:0000313" key="2">
    <source>
        <dbReference type="Proteomes" id="UP000191518"/>
    </source>
</evidence>
<proteinExistence type="predicted"/>
<gene>
    <name evidence="1" type="ORF">PENVUL_c054G07282</name>
</gene>
<dbReference type="AlphaFoldDB" id="A0A1V6RFW5"/>
<sequence length="266" mass="29763">MTALPPGAVTRIFSSLEYVQLEAQKIIETLEKDEEENGNQFLGVNYRFEFGGGTGILRMIPGCPHEYTTMGLLQKVTLQLINMGLSEQYRWGGKTRYESPLRQKEGDQVFSPSARWPSSTSLPWPTMVIETGVSDSLPRLRQDAKWWFGASDGEVCIVIILSIKKTAVHFEQWQLAPPNAPRPLTRAYIDGLRQNPSNVPPLLQQPSNMQQPYSCAEVDLTKTSVAGAPVTIPYCALFDVPVRPPDMQDVVLNVQDFRFITGVNFS</sequence>
<protein>
    <recommendedName>
        <fullName evidence="3">Restriction endonuclease domain-containing protein</fullName>
    </recommendedName>
</protein>
<dbReference type="OrthoDB" id="76567at2759"/>
<evidence type="ECO:0008006" key="3">
    <source>
        <dbReference type="Google" id="ProtNLM"/>
    </source>
</evidence>